<feature type="transmembrane region" description="Helical" evidence="10">
    <location>
        <begin position="402"/>
        <end position="420"/>
    </location>
</feature>
<feature type="transmembrane region" description="Helical" evidence="10">
    <location>
        <begin position="370"/>
        <end position="390"/>
    </location>
</feature>
<dbReference type="AlphaFoldDB" id="C8NG11"/>
<evidence type="ECO:0000256" key="2">
    <source>
        <dbReference type="ARBA" id="ARBA00008417"/>
    </source>
</evidence>
<dbReference type="GO" id="GO:0005886">
    <property type="term" value="C:plasma membrane"/>
    <property type="evidence" value="ECO:0007669"/>
    <property type="project" value="UniProtKB-SubCell"/>
</dbReference>
<comment type="similarity">
    <text evidence="2">Belongs to the multi antimicrobial extrusion (MATE) (TC 2.A.66.1) family. MepA subfamily.</text>
</comment>
<feature type="transmembrane region" description="Helical" evidence="10">
    <location>
        <begin position="239"/>
        <end position="260"/>
    </location>
</feature>
<feature type="transmembrane region" description="Helical" evidence="10">
    <location>
        <begin position="58"/>
        <end position="84"/>
    </location>
</feature>
<evidence type="ECO:0000256" key="5">
    <source>
        <dbReference type="ARBA" id="ARBA00022475"/>
    </source>
</evidence>
<dbReference type="RefSeq" id="WP_005606831.1">
    <property type="nucleotide sequence ID" value="NZ_CP102283.1"/>
</dbReference>
<name>C8NG11_9LACT</name>
<evidence type="ECO:0000256" key="3">
    <source>
        <dbReference type="ARBA" id="ARBA00022106"/>
    </source>
</evidence>
<keyword evidence="9" id="KW-0046">Antibiotic resistance</keyword>
<dbReference type="InterPro" id="IPR048279">
    <property type="entry name" value="MdtK-like"/>
</dbReference>
<comment type="subcellular location">
    <subcellularLocation>
        <location evidence="1">Cell membrane</location>
        <topology evidence="1">Multi-pass membrane protein</topology>
    </subcellularLocation>
</comment>
<dbReference type="PIRSF" id="PIRSF006603">
    <property type="entry name" value="DinF"/>
    <property type="match status" value="1"/>
</dbReference>
<keyword evidence="4" id="KW-0813">Transport</keyword>
<evidence type="ECO:0000256" key="4">
    <source>
        <dbReference type="ARBA" id="ARBA00022448"/>
    </source>
</evidence>
<feature type="transmembrane region" description="Helical" evidence="10">
    <location>
        <begin position="280"/>
        <end position="300"/>
    </location>
</feature>
<evidence type="ECO:0000313" key="11">
    <source>
        <dbReference type="EMBL" id="EEW37497.1"/>
    </source>
</evidence>
<keyword evidence="6 10" id="KW-0812">Transmembrane</keyword>
<dbReference type="NCBIfam" id="TIGR00797">
    <property type="entry name" value="matE"/>
    <property type="match status" value="1"/>
</dbReference>
<evidence type="ECO:0000256" key="6">
    <source>
        <dbReference type="ARBA" id="ARBA00022692"/>
    </source>
</evidence>
<evidence type="ECO:0000256" key="10">
    <source>
        <dbReference type="SAM" id="Phobius"/>
    </source>
</evidence>
<dbReference type="Pfam" id="PF01554">
    <property type="entry name" value="MatE"/>
    <property type="match status" value="2"/>
</dbReference>
<dbReference type="GeneID" id="78412807"/>
<feature type="transmembrane region" description="Helical" evidence="10">
    <location>
        <begin position="96"/>
        <end position="119"/>
    </location>
</feature>
<dbReference type="STRING" id="638301.HMPREF0444_0856"/>
<reference evidence="11 12" key="1">
    <citation type="submission" date="2009-08" db="EMBL/GenBank/DDBJ databases">
        <authorList>
            <person name="Muzny D."/>
            <person name="Qin X."/>
            <person name="Deng J."/>
            <person name="Jiang H."/>
            <person name="Liu Y."/>
            <person name="Qu J."/>
            <person name="Song X.-Z."/>
            <person name="Zhang L."/>
            <person name="Thornton R."/>
            <person name="Coyle M."/>
            <person name="Francisco L."/>
            <person name="Jackson L."/>
            <person name="Javaid M."/>
            <person name="Korchina V."/>
            <person name="Kovar C."/>
            <person name="Mata R."/>
            <person name="Mathew T."/>
            <person name="Ngo R."/>
            <person name="Nguyen L."/>
            <person name="Nguyen N."/>
            <person name="Okwuonu G."/>
            <person name="Ongeri F."/>
            <person name="Pham C."/>
            <person name="Simmons D."/>
            <person name="Wilczek-Boney K."/>
            <person name="Hale W."/>
            <person name="Jakkamsetti A."/>
            <person name="Pham P."/>
            <person name="Ruth R."/>
            <person name="San Lucas F."/>
            <person name="Warren J."/>
            <person name="Zhang J."/>
            <person name="Zhao Z."/>
            <person name="Zhou C."/>
            <person name="Zhu D."/>
            <person name="Lee S."/>
            <person name="Bess C."/>
            <person name="Blankenburg K."/>
            <person name="Forbes L."/>
            <person name="Fu Q."/>
            <person name="Gubbala S."/>
            <person name="Hirani K."/>
            <person name="Jayaseelan J.C."/>
            <person name="Lara F."/>
            <person name="Munidasa M."/>
            <person name="Palculict T."/>
            <person name="Patil S."/>
            <person name="Pu L.-L."/>
            <person name="Saada N."/>
            <person name="Tang L."/>
            <person name="Weissenberger G."/>
            <person name="Zhu Y."/>
            <person name="Hemphill L."/>
            <person name="Shang Y."/>
            <person name="Youmans B."/>
            <person name="Ayvaz T."/>
            <person name="Ross M."/>
            <person name="Santibanez J."/>
            <person name="Aqrawi P."/>
            <person name="Gross S."/>
            <person name="Joshi V."/>
            <person name="Fowler G."/>
            <person name="Nazareth L."/>
            <person name="Reid J."/>
            <person name="Worley K."/>
            <person name="Petrosino J."/>
            <person name="Highlander S."/>
            <person name="Gibbs R."/>
        </authorList>
    </citation>
    <scope>NUCLEOTIDE SEQUENCE [LARGE SCALE GENOMIC DNA]</scope>
    <source>
        <strain evidence="11 12">ATCC 49175</strain>
    </source>
</reference>
<dbReference type="InterPro" id="IPR045070">
    <property type="entry name" value="MATE_MepA-like"/>
</dbReference>
<organism evidence="11 12">
    <name type="scientific">Granulicatella adiacens ATCC 49175</name>
    <dbReference type="NCBI Taxonomy" id="638301"/>
    <lineage>
        <taxon>Bacteria</taxon>
        <taxon>Bacillati</taxon>
        <taxon>Bacillota</taxon>
        <taxon>Bacilli</taxon>
        <taxon>Lactobacillales</taxon>
        <taxon>Carnobacteriaceae</taxon>
        <taxon>Granulicatella</taxon>
    </lineage>
</organism>
<keyword evidence="7 10" id="KW-1133">Transmembrane helix</keyword>
<protein>
    <recommendedName>
        <fullName evidence="3">Multidrug export protein MepA</fullName>
    </recommendedName>
</protein>
<keyword evidence="12" id="KW-1185">Reference proteome</keyword>
<dbReference type="InterPro" id="IPR051327">
    <property type="entry name" value="MATE_MepA_subfamily"/>
</dbReference>
<sequence length="459" mass="49845">MVVEEKQNPLGYEKISTLVRKMAIPAIVANVVNALYNIVDQIFIGQGVGYLGNAATNIAFPITTICMAIGLMVGIGAASNFNLALGRKEDKHAREVAGTAVVLLLTAGLMIMSIVLLFLQPLLNLFGATDQILGYASEYAGITALGIPFFMFSIGFNPLVRADGRATYSMMAIIIGALLNTVLDPLFIFGFNMGIAGAAWATVISQIVSALVLVAYIPRFRSVHFERGDFKLSFEDVKVIASLGLTSFIFQISATIVQITSNNLLRSYGAQSVYGSDIPIAVGGVVSKIFVIFIAVVIGLNQGAQPILGFNYGAKKYSRVHETMNLLLKVTLILSIILWILFEAFPLQLIQMFGSGDALYYEFGVRYARAYLFFTFINGITIIVTTFFPAIGKAKLGAILSLTRQLFVLLPVMLLLSTLFGVDGLIFSGPVSDFVSFIICITVYLNQMRKIPKVDELLV</sequence>
<dbReference type="GO" id="GO:0015297">
    <property type="term" value="F:antiporter activity"/>
    <property type="evidence" value="ECO:0007669"/>
    <property type="project" value="InterPro"/>
</dbReference>
<dbReference type="CDD" id="cd13143">
    <property type="entry name" value="MATE_MepA_like"/>
    <property type="match status" value="1"/>
</dbReference>
<gene>
    <name evidence="11" type="ORF">HMPREF0444_0856</name>
</gene>
<dbReference type="eggNOG" id="COG0534">
    <property type="taxonomic scope" value="Bacteria"/>
</dbReference>
<feature type="transmembrane region" description="Helical" evidence="10">
    <location>
        <begin position="326"/>
        <end position="350"/>
    </location>
</feature>
<feature type="transmembrane region" description="Helical" evidence="10">
    <location>
        <begin position="172"/>
        <end position="191"/>
    </location>
</feature>
<dbReference type="GO" id="GO:0042910">
    <property type="term" value="F:xenobiotic transmembrane transporter activity"/>
    <property type="evidence" value="ECO:0007669"/>
    <property type="project" value="InterPro"/>
</dbReference>
<feature type="transmembrane region" description="Helical" evidence="10">
    <location>
        <begin position="197"/>
        <end position="218"/>
    </location>
</feature>
<dbReference type="GO" id="GO:0046677">
    <property type="term" value="P:response to antibiotic"/>
    <property type="evidence" value="ECO:0007669"/>
    <property type="project" value="UniProtKB-KW"/>
</dbReference>
<proteinExistence type="inferred from homology"/>
<dbReference type="InterPro" id="IPR002528">
    <property type="entry name" value="MATE_fam"/>
</dbReference>
<keyword evidence="8 10" id="KW-0472">Membrane</keyword>
<evidence type="ECO:0000313" key="12">
    <source>
        <dbReference type="Proteomes" id="UP000005926"/>
    </source>
</evidence>
<dbReference type="Proteomes" id="UP000005926">
    <property type="component" value="Unassembled WGS sequence"/>
</dbReference>
<evidence type="ECO:0000256" key="8">
    <source>
        <dbReference type="ARBA" id="ARBA00023136"/>
    </source>
</evidence>
<evidence type="ECO:0000256" key="1">
    <source>
        <dbReference type="ARBA" id="ARBA00004651"/>
    </source>
</evidence>
<accession>C8NG11</accession>
<feature type="transmembrane region" description="Helical" evidence="10">
    <location>
        <begin position="139"/>
        <end position="160"/>
    </location>
</feature>
<dbReference type="HOGENOM" id="CLU_012893_0_0_9"/>
<comment type="caution">
    <text evidence="11">The sequence shown here is derived from an EMBL/GenBank/DDBJ whole genome shotgun (WGS) entry which is preliminary data.</text>
</comment>
<keyword evidence="5" id="KW-1003">Cell membrane</keyword>
<dbReference type="EMBL" id="ACKZ01000016">
    <property type="protein sequence ID" value="EEW37497.1"/>
    <property type="molecule type" value="Genomic_DNA"/>
</dbReference>
<dbReference type="PANTHER" id="PTHR43823:SF3">
    <property type="entry name" value="MULTIDRUG EXPORT PROTEIN MEPA"/>
    <property type="match status" value="1"/>
</dbReference>
<dbReference type="PANTHER" id="PTHR43823">
    <property type="entry name" value="SPORULATION PROTEIN YKVU"/>
    <property type="match status" value="1"/>
</dbReference>
<evidence type="ECO:0000256" key="7">
    <source>
        <dbReference type="ARBA" id="ARBA00022989"/>
    </source>
</evidence>
<evidence type="ECO:0000256" key="9">
    <source>
        <dbReference type="ARBA" id="ARBA00023251"/>
    </source>
</evidence>